<name>A0ACB8Y1N0_9ASTR</name>
<keyword evidence="2" id="KW-1185">Reference proteome</keyword>
<organism evidence="1 2">
    <name type="scientific">Smallanthus sonchifolius</name>
    <dbReference type="NCBI Taxonomy" id="185202"/>
    <lineage>
        <taxon>Eukaryota</taxon>
        <taxon>Viridiplantae</taxon>
        <taxon>Streptophyta</taxon>
        <taxon>Embryophyta</taxon>
        <taxon>Tracheophyta</taxon>
        <taxon>Spermatophyta</taxon>
        <taxon>Magnoliopsida</taxon>
        <taxon>eudicotyledons</taxon>
        <taxon>Gunneridae</taxon>
        <taxon>Pentapetalae</taxon>
        <taxon>asterids</taxon>
        <taxon>campanulids</taxon>
        <taxon>Asterales</taxon>
        <taxon>Asteraceae</taxon>
        <taxon>Asteroideae</taxon>
        <taxon>Heliantheae alliance</taxon>
        <taxon>Millerieae</taxon>
        <taxon>Smallanthus</taxon>
    </lineage>
</organism>
<dbReference type="EMBL" id="CM042046">
    <property type="protein sequence ID" value="KAI3677271.1"/>
    <property type="molecule type" value="Genomic_DNA"/>
</dbReference>
<sequence length="106" mass="12109">MAEENKDSKWEGKSTAECPIQRTLSYEITENNLGFRCYVANMKVIDIEGGCKIEWSFMSDAVEGMRLEDLLGIEKSNLETVVEGMRKEIQAMEIEINSIFMVFVLC</sequence>
<proteinExistence type="predicted"/>
<reference evidence="2" key="1">
    <citation type="journal article" date="2022" name="Mol. Ecol. Resour.">
        <title>The genomes of chicory, endive, great burdock and yacon provide insights into Asteraceae palaeo-polyploidization history and plant inulin production.</title>
        <authorList>
            <person name="Fan W."/>
            <person name="Wang S."/>
            <person name="Wang H."/>
            <person name="Wang A."/>
            <person name="Jiang F."/>
            <person name="Liu H."/>
            <person name="Zhao H."/>
            <person name="Xu D."/>
            <person name="Zhang Y."/>
        </authorList>
    </citation>
    <scope>NUCLEOTIDE SEQUENCE [LARGE SCALE GENOMIC DNA]</scope>
    <source>
        <strain evidence="2">cv. Yunnan</strain>
    </source>
</reference>
<evidence type="ECO:0000313" key="2">
    <source>
        <dbReference type="Proteomes" id="UP001056120"/>
    </source>
</evidence>
<accession>A0ACB8Y1N0</accession>
<evidence type="ECO:0000313" key="1">
    <source>
        <dbReference type="EMBL" id="KAI3677271.1"/>
    </source>
</evidence>
<comment type="caution">
    <text evidence="1">The sequence shown here is derived from an EMBL/GenBank/DDBJ whole genome shotgun (WGS) entry which is preliminary data.</text>
</comment>
<gene>
    <name evidence="1" type="ORF">L1987_86894</name>
</gene>
<protein>
    <submittedName>
        <fullName evidence="1">Uncharacterized protein</fullName>
    </submittedName>
</protein>
<reference evidence="1 2" key="2">
    <citation type="journal article" date="2022" name="Mol. Ecol. Resour.">
        <title>The genomes of chicory, endive, great burdock and yacon provide insights into Asteraceae paleo-polyploidization history and plant inulin production.</title>
        <authorList>
            <person name="Fan W."/>
            <person name="Wang S."/>
            <person name="Wang H."/>
            <person name="Wang A."/>
            <person name="Jiang F."/>
            <person name="Liu H."/>
            <person name="Zhao H."/>
            <person name="Xu D."/>
            <person name="Zhang Y."/>
        </authorList>
    </citation>
    <scope>NUCLEOTIDE SEQUENCE [LARGE SCALE GENOMIC DNA]</scope>
    <source>
        <strain evidence="2">cv. Yunnan</strain>
        <tissue evidence="1">Leaves</tissue>
    </source>
</reference>
<dbReference type="Proteomes" id="UP001056120">
    <property type="component" value="Linkage Group LG29"/>
</dbReference>